<comment type="subunit">
    <text evidence="4">Homotetramer.</text>
</comment>
<accession>A0A1H3W210</accession>
<dbReference type="SUPFAM" id="SSF52540">
    <property type="entry name" value="P-loop containing nucleoside triphosphate hydrolases"/>
    <property type="match status" value="1"/>
</dbReference>
<name>A0A1H3W210_9RHOB</name>
<dbReference type="InterPro" id="IPR027417">
    <property type="entry name" value="P-loop_NTPase"/>
</dbReference>
<dbReference type="Pfam" id="PF03976">
    <property type="entry name" value="PPK2"/>
    <property type="match status" value="1"/>
</dbReference>
<evidence type="ECO:0000256" key="2">
    <source>
        <dbReference type="ARBA" id="ARBA00022679"/>
    </source>
</evidence>
<dbReference type="InterPro" id="IPR016898">
    <property type="entry name" value="Polyphosphate_phosphotransfera"/>
</dbReference>
<dbReference type="InterPro" id="IPR022488">
    <property type="entry name" value="PPK2-related"/>
</dbReference>
<evidence type="ECO:0000256" key="3">
    <source>
        <dbReference type="ARBA" id="ARBA00022777"/>
    </source>
</evidence>
<evidence type="ECO:0000256" key="1">
    <source>
        <dbReference type="ARBA" id="ARBA00009924"/>
    </source>
</evidence>
<dbReference type="RefSeq" id="WP_093248184.1">
    <property type="nucleotide sequence ID" value="NZ_FNQM01000001.1"/>
</dbReference>
<evidence type="ECO:0000313" key="6">
    <source>
        <dbReference type="EMBL" id="SDZ80931.1"/>
    </source>
</evidence>
<evidence type="ECO:0000313" key="7">
    <source>
        <dbReference type="Proteomes" id="UP000198703"/>
    </source>
</evidence>
<evidence type="ECO:0000256" key="4">
    <source>
        <dbReference type="RuleBase" id="RU369062"/>
    </source>
</evidence>
<dbReference type="Proteomes" id="UP000198703">
    <property type="component" value="Unassembled WGS sequence"/>
</dbReference>
<dbReference type="PANTHER" id="PTHR34383">
    <property type="entry name" value="POLYPHOSPHATE:AMP PHOSPHOTRANSFERASE-RELATED"/>
    <property type="match status" value="1"/>
</dbReference>
<keyword evidence="2 4" id="KW-0808">Transferase</keyword>
<dbReference type="PANTHER" id="PTHR34383:SF1">
    <property type="entry name" value="ADP-POLYPHOSPHATE PHOSPHOTRANSFERASE"/>
    <property type="match status" value="1"/>
</dbReference>
<dbReference type="EMBL" id="FNQM01000001">
    <property type="protein sequence ID" value="SDZ80931.1"/>
    <property type="molecule type" value="Genomic_DNA"/>
</dbReference>
<dbReference type="GO" id="GO:0008976">
    <property type="term" value="F:polyphosphate kinase activity"/>
    <property type="evidence" value="ECO:0007669"/>
    <property type="project" value="UniProtKB-UniRule"/>
</dbReference>
<dbReference type="STRING" id="89524.SAMN05444370_101462"/>
<dbReference type="InterPro" id="IPR022486">
    <property type="entry name" value="PPK2_PA0141"/>
</dbReference>
<keyword evidence="7" id="KW-1185">Reference proteome</keyword>
<dbReference type="Gene3D" id="3.40.50.300">
    <property type="entry name" value="P-loop containing nucleotide triphosphate hydrolases"/>
    <property type="match status" value="1"/>
</dbReference>
<protein>
    <recommendedName>
        <fullName evidence="4">ADP/GDP-polyphosphate phosphotransferase</fullName>
        <ecNumber evidence="4">2.7.4.-</ecNumber>
    </recommendedName>
    <alternativeName>
        <fullName evidence="4">Polyphosphate kinase PPK2</fullName>
    </alternativeName>
</protein>
<dbReference type="GO" id="GO:0006793">
    <property type="term" value="P:phosphorus metabolic process"/>
    <property type="evidence" value="ECO:0007669"/>
    <property type="project" value="InterPro"/>
</dbReference>
<comment type="similarity">
    <text evidence="1 4">Belongs to the polyphosphate kinase 2 (PPK2) family. Class I subfamily.</text>
</comment>
<feature type="domain" description="Polyphosphate kinase-2-related" evidence="5">
    <location>
        <begin position="48"/>
        <end position="269"/>
    </location>
</feature>
<sequence>MKEETALCAAIEGYFRNEAPAGVRKAVEAAGKDHALSEGYPYDAALKGKPYREANEALQIEIVKMQAWARRAGARVAILFEGRDAAGKGGAIRRFSRNLNPRGARIVALPKPSDAEAGQWYFQRYAAHLPGPGEIAFFDRSWYNRGVVEHVFGFCGPAERERFFRQVPGFEAMLVEDGIILVKLWLTIGRAEQMRRFLDRARDPLRRWKLSPIDVASLEKWDAYSAAIGETLARSHTALAPWTVLRADDKRRARIEAMRVALNRIDYEGRDLKAVGAPDPALSGPPDRMPLAQE</sequence>
<proteinExistence type="inferred from homology"/>
<dbReference type="EC" id="2.7.4.-" evidence="4"/>
<dbReference type="AlphaFoldDB" id="A0A1H3W210"/>
<dbReference type="PIRSF" id="PIRSF028756">
    <property type="entry name" value="PPK2_prd"/>
    <property type="match status" value="1"/>
</dbReference>
<dbReference type="OrthoDB" id="9775224at2"/>
<evidence type="ECO:0000259" key="5">
    <source>
        <dbReference type="Pfam" id="PF03976"/>
    </source>
</evidence>
<organism evidence="6 7">
    <name type="scientific">Rubrimonas cliftonensis</name>
    <dbReference type="NCBI Taxonomy" id="89524"/>
    <lineage>
        <taxon>Bacteria</taxon>
        <taxon>Pseudomonadati</taxon>
        <taxon>Pseudomonadota</taxon>
        <taxon>Alphaproteobacteria</taxon>
        <taxon>Rhodobacterales</taxon>
        <taxon>Paracoccaceae</taxon>
        <taxon>Rubrimonas</taxon>
    </lineage>
</organism>
<keyword evidence="3 4" id="KW-0418">Kinase</keyword>
<gene>
    <name evidence="6" type="ORF">SAMN05444370_101462</name>
</gene>
<reference evidence="6 7" key="1">
    <citation type="submission" date="2016-10" db="EMBL/GenBank/DDBJ databases">
        <authorList>
            <person name="de Groot N.N."/>
        </authorList>
    </citation>
    <scope>NUCLEOTIDE SEQUENCE [LARGE SCALE GENOMIC DNA]</scope>
    <source>
        <strain evidence="6 7">DSM 15345</strain>
    </source>
</reference>
<comment type="function">
    <text evidence="4">Uses inorganic polyphosphate (polyP) as a donor to convert GDP to GTP or ADP to ATP.</text>
</comment>
<dbReference type="NCBIfam" id="TIGR03707">
    <property type="entry name" value="PPK2_P_aer"/>
    <property type="match status" value="1"/>
</dbReference>